<dbReference type="InterPro" id="IPR050879">
    <property type="entry name" value="Acyltransferase_3"/>
</dbReference>
<keyword evidence="1" id="KW-0472">Membrane</keyword>
<protein>
    <submittedName>
        <fullName evidence="3">Acyltransferase</fullName>
        <ecNumber evidence="3">2.3.-.-</ecNumber>
    </submittedName>
</protein>
<dbReference type="EC" id="2.3.-.-" evidence="3"/>
<reference evidence="3 4" key="1">
    <citation type="submission" date="2023-05" db="EMBL/GenBank/DDBJ databases">
        <title>Genomic insight into Chryseobacterium sp. wdc7 isolated forest soil (Gotjawal).</title>
        <authorList>
            <person name="Park S.-J."/>
        </authorList>
    </citation>
    <scope>NUCLEOTIDE SEQUENCE [LARGE SCALE GENOMIC DNA]</scope>
    <source>
        <strain evidence="4">wdc7</strain>
    </source>
</reference>
<dbReference type="PANTHER" id="PTHR23028:SF53">
    <property type="entry name" value="ACYL_TRANSF_3 DOMAIN-CONTAINING PROTEIN"/>
    <property type="match status" value="1"/>
</dbReference>
<dbReference type="InterPro" id="IPR002656">
    <property type="entry name" value="Acyl_transf_3_dom"/>
</dbReference>
<name>A0ABY8RBV9_9FLAO</name>
<sequence length="315" mass="36942">MFFVLSGFLITYLLLKEYQKTKTIKIKDFYIRRILRIWPLYYLYIGLVALLALTSISWSSTWLYYLTFFANIPFVLGSALPAMDHLWSISVEEQFYLFWPLLFLFSLKGNFIKIISVIILILAVFRIYIWFTAPFSTVALFSVVNRFDCMLLGSLGAYLFFNQSKIIFFIDHKITQTLAWLIIFSMIINVFWFLNSIIEIFVTGFATLVIIIGQINIKNRIVNLENSAISYLGKLSFGIYVYHPLIILLFSTYLKFDPATIPISEFWYMVFVYIAIIGLTIFIAHISYFHFELRFLKLKKKFSIVKSTNSKSDTK</sequence>
<keyword evidence="1" id="KW-1133">Transmembrane helix</keyword>
<dbReference type="Pfam" id="PF01757">
    <property type="entry name" value="Acyl_transf_3"/>
    <property type="match status" value="1"/>
</dbReference>
<evidence type="ECO:0000256" key="1">
    <source>
        <dbReference type="SAM" id="Phobius"/>
    </source>
</evidence>
<keyword evidence="3" id="KW-0808">Transferase</keyword>
<keyword evidence="1" id="KW-0812">Transmembrane</keyword>
<organism evidence="3 4">
    <name type="scientific">Chryseobacterium gotjawalense</name>
    <dbReference type="NCBI Taxonomy" id="3042315"/>
    <lineage>
        <taxon>Bacteria</taxon>
        <taxon>Pseudomonadati</taxon>
        <taxon>Bacteroidota</taxon>
        <taxon>Flavobacteriia</taxon>
        <taxon>Flavobacteriales</taxon>
        <taxon>Weeksellaceae</taxon>
        <taxon>Chryseobacterium group</taxon>
        <taxon>Chryseobacterium</taxon>
    </lineage>
</organism>
<dbReference type="PANTHER" id="PTHR23028">
    <property type="entry name" value="ACETYLTRANSFERASE"/>
    <property type="match status" value="1"/>
</dbReference>
<feature type="transmembrane region" description="Helical" evidence="1">
    <location>
        <begin position="39"/>
        <end position="56"/>
    </location>
</feature>
<feature type="transmembrane region" description="Helical" evidence="1">
    <location>
        <begin position="237"/>
        <end position="254"/>
    </location>
</feature>
<feature type="transmembrane region" description="Helical" evidence="1">
    <location>
        <begin position="86"/>
        <end position="107"/>
    </location>
</feature>
<feature type="domain" description="Acyltransferase 3" evidence="2">
    <location>
        <begin position="1"/>
        <end position="284"/>
    </location>
</feature>
<feature type="transmembrane region" description="Helical" evidence="1">
    <location>
        <begin position="200"/>
        <end position="217"/>
    </location>
</feature>
<proteinExistence type="predicted"/>
<keyword evidence="4" id="KW-1185">Reference proteome</keyword>
<accession>A0ABY8RBV9</accession>
<feature type="transmembrane region" description="Helical" evidence="1">
    <location>
        <begin position="63"/>
        <end position="80"/>
    </location>
</feature>
<feature type="transmembrane region" description="Helical" evidence="1">
    <location>
        <begin position="114"/>
        <end position="133"/>
    </location>
</feature>
<dbReference type="Proteomes" id="UP001241656">
    <property type="component" value="Chromosome"/>
</dbReference>
<gene>
    <name evidence="3" type="ORF">QGN23_13615</name>
</gene>
<dbReference type="RefSeq" id="WP_282904788.1">
    <property type="nucleotide sequence ID" value="NZ_CP124855.1"/>
</dbReference>
<evidence type="ECO:0000313" key="3">
    <source>
        <dbReference type="EMBL" id="WHF51445.1"/>
    </source>
</evidence>
<feature type="transmembrane region" description="Helical" evidence="1">
    <location>
        <begin position="266"/>
        <end position="291"/>
    </location>
</feature>
<evidence type="ECO:0000259" key="2">
    <source>
        <dbReference type="Pfam" id="PF01757"/>
    </source>
</evidence>
<evidence type="ECO:0000313" key="4">
    <source>
        <dbReference type="Proteomes" id="UP001241656"/>
    </source>
</evidence>
<keyword evidence="3" id="KW-0012">Acyltransferase</keyword>
<dbReference type="EMBL" id="CP124855">
    <property type="protein sequence ID" value="WHF51445.1"/>
    <property type="molecule type" value="Genomic_DNA"/>
</dbReference>
<dbReference type="GO" id="GO:0016746">
    <property type="term" value="F:acyltransferase activity"/>
    <property type="evidence" value="ECO:0007669"/>
    <property type="project" value="UniProtKB-KW"/>
</dbReference>